<dbReference type="EMBL" id="VVYF01000032">
    <property type="protein sequence ID" value="KAA5485938.1"/>
    <property type="molecule type" value="Genomic_DNA"/>
</dbReference>
<organism evidence="2 5">
    <name type="scientific">Bacteroides caccae</name>
    <dbReference type="NCBI Taxonomy" id="47678"/>
    <lineage>
        <taxon>Bacteria</taxon>
        <taxon>Pseudomonadati</taxon>
        <taxon>Bacteroidota</taxon>
        <taxon>Bacteroidia</taxon>
        <taxon>Bacteroidales</taxon>
        <taxon>Bacteroidaceae</taxon>
        <taxon>Bacteroides</taxon>
    </lineage>
</organism>
<feature type="transmembrane region" description="Helical" evidence="1">
    <location>
        <begin position="91"/>
        <end position="107"/>
    </location>
</feature>
<feature type="transmembrane region" description="Helical" evidence="1">
    <location>
        <begin position="28"/>
        <end position="47"/>
    </location>
</feature>
<proteinExistence type="predicted"/>
<dbReference type="RefSeq" id="WP_005678146.1">
    <property type="nucleotide sequence ID" value="NZ_CAXSJX010000014.1"/>
</dbReference>
<evidence type="ECO:0000313" key="5">
    <source>
        <dbReference type="Proteomes" id="UP000475905"/>
    </source>
</evidence>
<dbReference type="KEGG" id="bcac:CGC64_14975"/>
<feature type="transmembrane region" description="Helical" evidence="1">
    <location>
        <begin position="253"/>
        <end position="270"/>
    </location>
</feature>
<dbReference type="Proteomes" id="UP001060260">
    <property type="component" value="Chromosome"/>
</dbReference>
<dbReference type="EMBL" id="CP103166">
    <property type="protein sequence ID" value="UVQ96030.1"/>
    <property type="molecule type" value="Genomic_DNA"/>
</dbReference>
<evidence type="ECO:0000256" key="1">
    <source>
        <dbReference type="SAM" id="Phobius"/>
    </source>
</evidence>
<evidence type="ECO:0000313" key="2">
    <source>
        <dbReference type="EMBL" id="KAA5458050.1"/>
    </source>
</evidence>
<dbReference type="Proteomes" id="UP000475905">
    <property type="component" value="Unassembled WGS sequence"/>
</dbReference>
<keyword evidence="1" id="KW-1133">Transmembrane helix</keyword>
<dbReference type="Pfam" id="PF14897">
    <property type="entry name" value="EpsG"/>
    <property type="match status" value="1"/>
</dbReference>
<name>A0A5M6AK41_9BACE</name>
<feature type="transmembrane region" description="Helical" evidence="1">
    <location>
        <begin position="303"/>
        <end position="321"/>
    </location>
</feature>
<reference evidence="5 6" key="1">
    <citation type="journal article" date="2019" name="Nat. Med.">
        <title>A library of human gut bacterial isolates paired with longitudinal multiomics data enables mechanistic microbiome research.</title>
        <authorList>
            <person name="Poyet M."/>
            <person name="Groussin M."/>
            <person name="Gibbons S.M."/>
            <person name="Avila-Pacheco J."/>
            <person name="Jiang X."/>
            <person name="Kearney S.M."/>
            <person name="Perrotta A.R."/>
            <person name="Berdy B."/>
            <person name="Zhao S."/>
            <person name="Lieberman T.D."/>
            <person name="Swanson P.K."/>
            <person name="Smith M."/>
            <person name="Roesemann S."/>
            <person name="Alexander J.E."/>
            <person name="Rich S.A."/>
            <person name="Livny J."/>
            <person name="Vlamakis H."/>
            <person name="Clish C."/>
            <person name="Bullock K."/>
            <person name="Deik A."/>
            <person name="Scott J."/>
            <person name="Pierce K.A."/>
            <person name="Xavier R.J."/>
            <person name="Alm E.J."/>
        </authorList>
    </citation>
    <scope>NUCLEOTIDE SEQUENCE [LARGE SCALE GENOMIC DNA]</scope>
    <source>
        <strain evidence="3 6">BIOML-A21</strain>
        <strain evidence="2 5">BIOML-A31</strain>
    </source>
</reference>
<keyword evidence="1" id="KW-0812">Transmembrane</keyword>
<dbReference type="InterPro" id="IPR049458">
    <property type="entry name" value="EpsG-like"/>
</dbReference>
<feature type="transmembrane region" description="Helical" evidence="1">
    <location>
        <begin position="157"/>
        <end position="181"/>
    </location>
</feature>
<sequence length="344" mass="40653">MLFYILFICIVLSLFFLSRVFPDGSRRYYFFELVGLFVIIFIGIFRFDVGWDYINYYNYIDKIEVNQIIRLEPLSQIFCIIAILFDNPPLLFVLFGLPTYLIFFHSFKKYSVNFQLSVLIFLAFFYLESFTSVRQILALSISFWGFKYILKQSLFKYVLVVGFAALFHVSALAALFIYPVYRFLSLRMLVFIIPILFLAKEILLRVLYVLDIYSYYIDKLDEYTGGGIVRYIQIALFVSLLLLAYLKRIDEYENKLFAIIGIALLFPFILGPALGIRLGMYFLVYFCLLIPSILRKYSVQYRLFYAICFSGYFLAMIYIGSNNAFKSLYIPYQLIFNVENIQFR</sequence>
<dbReference type="AlphaFoldDB" id="A0A5M6AK41"/>
<protein>
    <submittedName>
        <fullName evidence="2">EpsG family protein</fullName>
    </submittedName>
</protein>
<feature type="transmembrane region" description="Helical" evidence="1">
    <location>
        <begin position="119"/>
        <end position="145"/>
    </location>
</feature>
<gene>
    <name evidence="3" type="ORF">F2Y35_21590</name>
    <name evidence="2" type="ORF">F2Y36_22000</name>
    <name evidence="4" type="ORF">NXW23_17090</name>
</gene>
<accession>A0A5M6AK41</accession>
<evidence type="ECO:0000313" key="6">
    <source>
        <dbReference type="Proteomes" id="UP000491168"/>
    </source>
</evidence>
<feature type="transmembrane region" description="Helical" evidence="1">
    <location>
        <begin position="228"/>
        <end position="246"/>
    </location>
</feature>
<keyword evidence="1" id="KW-0472">Membrane</keyword>
<dbReference type="Proteomes" id="UP000491168">
    <property type="component" value="Unassembled WGS sequence"/>
</dbReference>
<feature type="transmembrane region" description="Helical" evidence="1">
    <location>
        <begin position="188"/>
        <end position="208"/>
    </location>
</feature>
<evidence type="ECO:0000313" key="4">
    <source>
        <dbReference type="EMBL" id="UVQ96030.1"/>
    </source>
</evidence>
<reference evidence="4" key="2">
    <citation type="submission" date="2022-08" db="EMBL/GenBank/DDBJ databases">
        <title>Genome Sequencing of Bacteroides fragilis Group Isolates with Nanopore Technology.</title>
        <authorList>
            <person name="Tisza M.J."/>
            <person name="Smith D."/>
            <person name="Dekker J.P."/>
        </authorList>
    </citation>
    <scope>NUCLEOTIDE SEQUENCE</scope>
    <source>
        <strain evidence="4">BFG-474</strain>
    </source>
</reference>
<dbReference type="EMBL" id="VVYP01000047">
    <property type="protein sequence ID" value="KAA5458050.1"/>
    <property type="molecule type" value="Genomic_DNA"/>
</dbReference>
<evidence type="ECO:0000313" key="3">
    <source>
        <dbReference type="EMBL" id="KAA5485938.1"/>
    </source>
</evidence>